<sequence>METNQKSFLANVLHSNTTRLIMIGALTLFLLIPLFLVKGLINERAVRQSEVIREINSKWGNEVFFYGPILKIPYLTYTQSEVYDNKTKTTIIEKTSEEHYAYFFPEELKNVSQVQTEIKKRNNYESVVFTTQMDFSGKYIKPDFSSKNVSDSDILWDKATILIRTTNLSSIKNSVKMLFSGKEYVFEPIYEAQTNEDYSYYSENNGYRAVSSLETPFFNAKDHFENGNFSFSITYDGSSKIGIVPIGKVTESTIKSDWKDPSFSGNFLPFQKEITNNGFSANWKILHINRPFSQQTFGSLPDIGKYAFEVDFVIPVDEYQQNERAAKYGFLVIGLTFLIFFLIQTISKIKIHIFQYTMIGLALTMFYTLLISITEHSSFSKAYLIASVMVVLLIGLYSISILKNRKFPMFIVASLSALYGFIYVIIQLENYALLVGSIGLFLILALVMYVSRKIEW</sequence>
<feature type="transmembrane region" description="Helical" evidence="1">
    <location>
        <begin position="20"/>
        <end position="41"/>
    </location>
</feature>
<dbReference type="EMBL" id="CP022378">
    <property type="protein sequence ID" value="ATA68759.1"/>
    <property type="molecule type" value="Genomic_DNA"/>
</dbReference>
<feature type="transmembrane region" description="Helical" evidence="1">
    <location>
        <begin position="382"/>
        <end position="401"/>
    </location>
</feature>
<dbReference type="GeneID" id="96781947"/>
<dbReference type="NCBIfam" id="NF008712">
    <property type="entry name" value="PRK11715.1-1"/>
    <property type="match status" value="1"/>
</dbReference>
<feature type="transmembrane region" description="Helical" evidence="1">
    <location>
        <begin position="353"/>
        <end position="370"/>
    </location>
</feature>
<feature type="transmembrane region" description="Helical" evidence="1">
    <location>
        <begin position="407"/>
        <end position="426"/>
    </location>
</feature>
<evidence type="ECO:0000313" key="2">
    <source>
        <dbReference type="EMBL" id="ATA68759.1"/>
    </source>
</evidence>
<dbReference type="PANTHER" id="PTHR30092">
    <property type="entry name" value="INNER MEMBRANE PROTEIN CRED"/>
    <property type="match status" value="1"/>
</dbReference>
<name>A0A250E725_9FLAO</name>
<organism evidence="2 3">
    <name type="scientific">Capnocytophaga cynodegmi</name>
    <dbReference type="NCBI Taxonomy" id="28189"/>
    <lineage>
        <taxon>Bacteria</taxon>
        <taxon>Pseudomonadati</taxon>
        <taxon>Bacteroidota</taxon>
        <taxon>Flavobacteriia</taxon>
        <taxon>Flavobacteriales</taxon>
        <taxon>Flavobacteriaceae</taxon>
        <taxon>Capnocytophaga</taxon>
    </lineage>
</organism>
<dbReference type="InterPro" id="IPR010364">
    <property type="entry name" value="Uncharacterised_IM_CreD"/>
</dbReference>
<dbReference type="RefSeq" id="WP_098029314.1">
    <property type="nucleotide sequence ID" value="NZ_CP022378.1"/>
</dbReference>
<keyword evidence="1" id="KW-1133">Transmembrane helix</keyword>
<accession>A0A250E725</accession>
<dbReference type="Pfam" id="PF06123">
    <property type="entry name" value="CreD"/>
    <property type="match status" value="1"/>
</dbReference>
<feature type="transmembrane region" description="Helical" evidence="1">
    <location>
        <begin position="431"/>
        <end position="450"/>
    </location>
</feature>
<dbReference type="KEGG" id="ccyn:CGC48_09050"/>
<protein>
    <submittedName>
        <fullName evidence="2">Cell envelope integrity protein CreD</fullName>
    </submittedName>
</protein>
<gene>
    <name evidence="2" type="ORF">CGC48_09050</name>
</gene>
<evidence type="ECO:0000256" key="1">
    <source>
        <dbReference type="SAM" id="Phobius"/>
    </source>
</evidence>
<keyword evidence="1" id="KW-0812">Transmembrane</keyword>
<dbReference type="PANTHER" id="PTHR30092:SF0">
    <property type="entry name" value="INNER MEMBRANE PROTEIN CRED"/>
    <property type="match status" value="1"/>
</dbReference>
<dbReference type="AlphaFoldDB" id="A0A250E725"/>
<dbReference type="PIRSF" id="PIRSF004548">
    <property type="entry name" value="CreD"/>
    <property type="match status" value="1"/>
</dbReference>
<evidence type="ECO:0000313" key="3">
    <source>
        <dbReference type="Proteomes" id="UP000242855"/>
    </source>
</evidence>
<dbReference type="GO" id="GO:0005886">
    <property type="term" value="C:plasma membrane"/>
    <property type="evidence" value="ECO:0007669"/>
    <property type="project" value="TreeGrafter"/>
</dbReference>
<reference evidence="2 3" key="1">
    <citation type="journal article" date="2017" name="Genome Announc.">
        <title>Twelve Complete Reference Genomes of Clinical Isolates in the Capnocytophaga Genus.</title>
        <authorList>
            <person name="Villarma A."/>
            <person name="Gulvik C.A."/>
            <person name="Rowe L.A."/>
            <person name="Sheth M."/>
            <person name="Juieng P."/>
            <person name="Nicholson A.C."/>
            <person name="Loparev V.N."/>
            <person name="McQuiston J.R."/>
        </authorList>
    </citation>
    <scope>NUCLEOTIDE SEQUENCE [LARGE SCALE GENOMIC DNA]</scope>
    <source>
        <strain evidence="2 3">G7591</strain>
    </source>
</reference>
<keyword evidence="1" id="KW-0472">Membrane</keyword>
<dbReference type="Proteomes" id="UP000242855">
    <property type="component" value="Chromosome"/>
</dbReference>
<feature type="transmembrane region" description="Helical" evidence="1">
    <location>
        <begin position="328"/>
        <end position="347"/>
    </location>
</feature>
<proteinExistence type="predicted"/>